<dbReference type="EC" id="6.3.5.4" evidence="5"/>
<dbReference type="CDD" id="cd00712">
    <property type="entry name" value="AsnB"/>
    <property type="match status" value="1"/>
</dbReference>
<evidence type="ECO:0000256" key="4">
    <source>
        <dbReference type="ARBA" id="ARBA00022962"/>
    </source>
</evidence>
<evidence type="ECO:0000256" key="2">
    <source>
        <dbReference type="ARBA" id="ARBA00022741"/>
    </source>
</evidence>
<dbReference type="KEGG" id="harc:HARCEL1_10910"/>
<dbReference type="Pfam" id="PF00733">
    <property type="entry name" value="Asn_synthase"/>
    <property type="match status" value="1"/>
</dbReference>
<feature type="binding site" evidence="6">
    <location>
        <position position="274"/>
    </location>
    <ligand>
        <name>ATP</name>
        <dbReference type="ChEBI" id="CHEBI:30616"/>
    </ligand>
</feature>
<dbReference type="GO" id="GO:0005829">
    <property type="term" value="C:cytosol"/>
    <property type="evidence" value="ECO:0007669"/>
    <property type="project" value="TreeGrafter"/>
</dbReference>
<gene>
    <name evidence="8" type="ORF">HARCEL1_10910</name>
</gene>
<sequence>MGSVHEWGRSLMGCRLRSTGVSGFVAIARLDGTPVDVDAVERAVSVITHRGPDGRRSLVDGSVALAHLQHRTTPWPTGFPLQDGRVLVTGAARIDNRAALRDRLGPFDDPVSDAALVLAAYRQWGRACPVHLVGAYAVAIVDRAADRVFLARDHAGLRPAFLARTADRVAVASDIEPLLALEWVTTAVDDGVVVEGLVGAASSAARTIYADVDRLPAGTSATVTTDGIERRRHWRPEAIDPLDLPSDRAYEVGFRELFDRAVADRCRGPAVGSLLSGGLDSSAVTCAAAGHRSQIPTYSLGFDATPVSDEREYARAVVDHVGARSTVVDGDAPGPFADAEAMLSAVGRPIRGNTTYLHWRLYRAAAADVDVVLGGFGGDAVVSHGLGRLTDLARRGHWLGLARELRARAHHRGESPWRRLYTDAVRPLVPRSARRLARRLRDGDPIERLSPVIDRDRARAVAWPDRLRQAQVTPSPLATHRERQVAGLARPNWQFDLEAANALGAAAGVEPRFPFFDRRLMAFCIGMPADQSLRDGVSRSILRRAVELPERVRDRHHKSSLAPAYRRALVDEREQIRQLYDTTPDALWRYLDRDACLGALDRAAEGPFPALTARVYRPGMLAAWSHHRPDAPKH</sequence>
<dbReference type="SUPFAM" id="SSF52402">
    <property type="entry name" value="Adenine nucleotide alpha hydrolases-like"/>
    <property type="match status" value="1"/>
</dbReference>
<comment type="catalytic activity">
    <reaction evidence="5">
        <text>L-aspartate + L-glutamine + ATP + H2O = L-asparagine + L-glutamate + AMP + diphosphate + H(+)</text>
        <dbReference type="Rhea" id="RHEA:12228"/>
        <dbReference type="ChEBI" id="CHEBI:15377"/>
        <dbReference type="ChEBI" id="CHEBI:15378"/>
        <dbReference type="ChEBI" id="CHEBI:29985"/>
        <dbReference type="ChEBI" id="CHEBI:29991"/>
        <dbReference type="ChEBI" id="CHEBI:30616"/>
        <dbReference type="ChEBI" id="CHEBI:33019"/>
        <dbReference type="ChEBI" id="CHEBI:58048"/>
        <dbReference type="ChEBI" id="CHEBI:58359"/>
        <dbReference type="ChEBI" id="CHEBI:456215"/>
        <dbReference type="EC" id="6.3.5.4"/>
    </reaction>
</comment>
<dbReference type="InterPro" id="IPR001962">
    <property type="entry name" value="Asn_synthase"/>
</dbReference>
<dbReference type="PANTHER" id="PTHR43284:SF1">
    <property type="entry name" value="ASPARAGINE SYNTHETASE"/>
    <property type="match status" value="1"/>
</dbReference>
<feature type="domain" description="Glutamine amidotransferase type-2" evidence="7">
    <location>
        <begin position="19"/>
        <end position="226"/>
    </location>
</feature>
<evidence type="ECO:0000313" key="9">
    <source>
        <dbReference type="Proteomes" id="UP000244727"/>
    </source>
</evidence>
<keyword evidence="4" id="KW-0315">Glutamine amidotransferase</keyword>
<comment type="similarity">
    <text evidence="1">Belongs to the asparagine synthetase family.</text>
</comment>
<evidence type="ECO:0000259" key="7">
    <source>
        <dbReference type="PROSITE" id="PS51278"/>
    </source>
</evidence>
<dbReference type="EMBL" id="CP028858">
    <property type="protein sequence ID" value="AWB28179.1"/>
    <property type="molecule type" value="Genomic_DNA"/>
</dbReference>
<dbReference type="Pfam" id="PF13537">
    <property type="entry name" value="GATase_7"/>
    <property type="match status" value="1"/>
</dbReference>
<evidence type="ECO:0000256" key="3">
    <source>
        <dbReference type="ARBA" id="ARBA00022840"/>
    </source>
</evidence>
<dbReference type="PANTHER" id="PTHR43284">
    <property type="entry name" value="ASPARAGINE SYNTHETASE (GLUTAMINE-HYDROLYZING)"/>
    <property type="match status" value="1"/>
</dbReference>
<reference evidence="8 9" key="1">
    <citation type="submission" date="2018-04" db="EMBL/GenBank/DDBJ databases">
        <title>Halococcoides cellulosivorans gen. nov., sp. nov., an extremely halophilic cellulose-utilizing haloarchaeon from hypersaline lakes.</title>
        <authorList>
            <person name="Sorokin D.Y."/>
            <person name="Toshchakov S.V."/>
            <person name="Samarov N.I."/>
            <person name="Korzhenkov A."/>
            <person name="Kublanov I.V."/>
        </authorList>
    </citation>
    <scope>NUCLEOTIDE SEQUENCE [LARGE SCALE GENOMIC DNA]</scope>
    <source>
        <strain evidence="8 9">HArcel1</strain>
    </source>
</reference>
<dbReference type="PROSITE" id="PS51278">
    <property type="entry name" value="GATASE_TYPE_2"/>
    <property type="match status" value="1"/>
</dbReference>
<evidence type="ECO:0000256" key="1">
    <source>
        <dbReference type="ARBA" id="ARBA00005752"/>
    </source>
</evidence>
<keyword evidence="2 5" id="KW-0547">Nucleotide-binding</keyword>
<keyword evidence="3 5" id="KW-0067">ATP-binding</keyword>
<dbReference type="Proteomes" id="UP000244727">
    <property type="component" value="Chromosome"/>
</dbReference>
<dbReference type="InterPro" id="IPR029055">
    <property type="entry name" value="Ntn_hydrolases_N"/>
</dbReference>
<dbReference type="SUPFAM" id="SSF56235">
    <property type="entry name" value="N-terminal nucleophile aminohydrolases (Ntn hydrolases)"/>
    <property type="match status" value="1"/>
</dbReference>
<dbReference type="InterPro" id="IPR033738">
    <property type="entry name" value="AsnB_N"/>
</dbReference>
<keyword evidence="9" id="KW-1185">Reference proteome</keyword>
<dbReference type="InterPro" id="IPR051786">
    <property type="entry name" value="ASN_synthetase/amidase"/>
</dbReference>
<dbReference type="Gene3D" id="3.40.50.620">
    <property type="entry name" value="HUPs"/>
    <property type="match status" value="2"/>
</dbReference>
<evidence type="ECO:0000256" key="5">
    <source>
        <dbReference type="PIRNR" id="PIRNR001589"/>
    </source>
</evidence>
<feature type="binding site" evidence="6">
    <location>
        <position position="113"/>
    </location>
    <ligand>
        <name>L-glutamine</name>
        <dbReference type="ChEBI" id="CHEBI:58359"/>
    </ligand>
</feature>
<proteinExistence type="inferred from homology"/>
<organism evidence="8 9">
    <name type="scientific">Halococcoides cellulosivorans</name>
    <dbReference type="NCBI Taxonomy" id="1679096"/>
    <lineage>
        <taxon>Archaea</taxon>
        <taxon>Methanobacteriati</taxon>
        <taxon>Methanobacteriota</taxon>
        <taxon>Stenosarchaea group</taxon>
        <taxon>Halobacteria</taxon>
        <taxon>Halobacteriales</taxon>
        <taxon>Haloarculaceae</taxon>
        <taxon>Halococcoides</taxon>
    </lineage>
</organism>
<dbReference type="InterPro" id="IPR014729">
    <property type="entry name" value="Rossmann-like_a/b/a_fold"/>
</dbReference>
<dbReference type="GO" id="GO:0006529">
    <property type="term" value="P:asparagine biosynthetic process"/>
    <property type="evidence" value="ECO:0007669"/>
    <property type="project" value="InterPro"/>
</dbReference>
<dbReference type="InterPro" id="IPR006426">
    <property type="entry name" value="Asn_synth_AEB"/>
</dbReference>
<dbReference type="InterPro" id="IPR017932">
    <property type="entry name" value="GATase_2_dom"/>
</dbReference>
<dbReference type="GO" id="GO:0005524">
    <property type="term" value="F:ATP binding"/>
    <property type="evidence" value="ECO:0007669"/>
    <property type="project" value="UniProtKB-KW"/>
</dbReference>
<evidence type="ECO:0000256" key="6">
    <source>
        <dbReference type="PIRSR" id="PIRSR001589-2"/>
    </source>
</evidence>
<dbReference type="GO" id="GO:0004066">
    <property type="term" value="F:asparagine synthase (glutamine-hydrolyzing) activity"/>
    <property type="evidence" value="ECO:0007669"/>
    <property type="project" value="UniProtKB-EC"/>
</dbReference>
<dbReference type="AlphaFoldDB" id="A0A2R4X2Z8"/>
<dbReference type="Gene3D" id="3.60.20.10">
    <property type="entry name" value="Glutamine Phosphoribosylpyrophosphate, subunit 1, domain 1"/>
    <property type="match status" value="1"/>
</dbReference>
<dbReference type="PIRSF" id="PIRSF001589">
    <property type="entry name" value="Asn_synthetase_glu-h"/>
    <property type="match status" value="1"/>
</dbReference>
<protein>
    <recommendedName>
        <fullName evidence="5">Putative asparagine synthetase [glutamine-hydrolyzing]</fullName>
        <ecNumber evidence="5">6.3.5.4</ecNumber>
    </recommendedName>
</protein>
<accession>A0A2R4X2Z8</accession>
<name>A0A2R4X2Z8_9EURY</name>
<evidence type="ECO:0000313" key="8">
    <source>
        <dbReference type="EMBL" id="AWB28179.1"/>
    </source>
</evidence>